<dbReference type="AlphaFoldDB" id="A0A0R2BGK9"/>
<dbReference type="Pfam" id="PF13556">
    <property type="entry name" value="HTH_30"/>
    <property type="match status" value="1"/>
</dbReference>
<proteinExistence type="predicted"/>
<dbReference type="InterPro" id="IPR009057">
    <property type="entry name" value="Homeodomain-like_sf"/>
</dbReference>
<evidence type="ECO:0000313" key="4">
    <source>
        <dbReference type="Proteomes" id="UP000051813"/>
    </source>
</evidence>
<dbReference type="Pfam" id="PF05651">
    <property type="entry name" value="Diacid_rec"/>
    <property type="match status" value="1"/>
</dbReference>
<dbReference type="InterPro" id="IPR008599">
    <property type="entry name" value="Diacid_rec"/>
</dbReference>
<dbReference type="PANTHER" id="PTHR33744:SF15">
    <property type="entry name" value="CARBOHYDRATE DIACID REGULATOR"/>
    <property type="match status" value="1"/>
</dbReference>
<dbReference type="RefSeq" id="WP_057756988.1">
    <property type="nucleotide sequence ID" value="NZ_AYYK01000013.1"/>
</dbReference>
<dbReference type="Proteomes" id="UP000051813">
    <property type="component" value="Unassembled WGS sequence"/>
</dbReference>
<comment type="caution">
    <text evidence="3">The sequence shown here is derived from an EMBL/GenBank/DDBJ whole genome shotgun (WGS) entry which is preliminary data.</text>
</comment>
<name>A0A0R2BGK9_9LACO</name>
<sequence>MKLSVSLSQSIVDRMMKQIPYNINMMNEHGVIIASGDPNRIGSRHIGAVSAIEQDKTIVLADDYGEAGNWGVNMPIRFDNEIIGVIGITGSPAEVSPFARLLVTATTLLLKQDQQSKREETRHTQLVRFLSSWLQTAEPTTDSFLKLEARTNQIDLEIPRRVICLSGKAANNYQLDVNEFQLPFRPPSQLIIVQTKHGLNRLIKFAQENDCQIGIGSLTTNLQRSSTEARQTLYLQKLLSNSELKYYQQVQFTDELLQRRLALPEMTTAFNQLDQLNDGELNHTLLAYFQLNGHIADTAQLLHIHRNTLTYRINQAKEITGYDFHDYHNLFQWYVVWLYHRADQKMQKSSESN</sequence>
<dbReference type="SUPFAM" id="SSF46689">
    <property type="entry name" value="Homeodomain-like"/>
    <property type="match status" value="1"/>
</dbReference>
<gene>
    <name evidence="3" type="ORF">FC84_GL000389</name>
</gene>
<dbReference type="PANTHER" id="PTHR33744">
    <property type="entry name" value="CARBOHYDRATE DIACID REGULATOR"/>
    <property type="match status" value="1"/>
</dbReference>
<dbReference type="InterPro" id="IPR029151">
    <property type="entry name" value="Sensor-like_sf"/>
</dbReference>
<evidence type="ECO:0000259" key="2">
    <source>
        <dbReference type="Pfam" id="PF13556"/>
    </source>
</evidence>
<dbReference type="STRING" id="1423738.FC84_GL000389"/>
<dbReference type="InterPro" id="IPR042070">
    <property type="entry name" value="PucR_C-HTH_sf"/>
</dbReference>
<dbReference type="SUPFAM" id="SSF103190">
    <property type="entry name" value="Sensory domain-like"/>
    <property type="match status" value="1"/>
</dbReference>
<organism evidence="3 4">
    <name type="scientific">Lapidilactobacillus dextrinicus DSM 20335</name>
    <dbReference type="NCBI Taxonomy" id="1423738"/>
    <lineage>
        <taxon>Bacteria</taxon>
        <taxon>Bacillati</taxon>
        <taxon>Bacillota</taxon>
        <taxon>Bacilli</taxon>
        <taxon>Lactobacillales</taxon>
        <taxon>Lactobacillaceae</taxon>
        <taxon>Lapidilactobacillus</taxon>
    </lineage>
</organism>
<dbReference type="InterPro" id="IPR025736">
    <property type="entry name" value="PucR_C-HTH_dom"/>
</dbReference>
<dbReference type="EMBL" id="AYYK01000013">
    <property type="protein sequence ID" value="KRM78654.1"/>
    <property type="molecule type" value="Genomic_DNA"/>
</dbReference>
<protein>
    <submittedName>
        <fullName evidence="3">Sugar diacid utilization regulator</fullName>
    </submittedName>
</protein>
<keyword evidence="4" id="KW-1185">Reference proteome</keyword>
<dbReference type="OrthoDB" id="9792148at2"/>
<dbReference type="Gene3D" id="1.10.10.2840">
    <property type="entry name" value="PucR C-terminal helix-turn-helix domain"/>
    <property type="match status" value="1"/>
</dbReference>
<evidence type="ECO:0000259" key="1">
    <source>
        <dbReference type="Pfam" id="PF05651"/>
    </source>
</evidence>
<feature type="domain" description="Putative sugar diacid recognition" evidence="1">
    <location>
        <begin position="4"/>
        <end position="133"/>
    </location>
</feature>
<evidence type="ECO:0000313" key="3">
    <source>
        <dbReference type="EMBL" id="KRM78654.1"/>
    </source>
</evidence>
<dbReference type="InterPro" id="IPR051448">
    <property type="entry name" value="CdaR-like_regulators"/>
</dbReference>
<reference evidence="3 4" key="1">
    <citation type="journal article" date="2015" name="Genome Announc.">
        <title>Expanding the biotechnology potential of lactobacilli through comparative genomics of 213 strains and associated genera.</title>
        <authorList>
            <person name="Sun Z."/>
            <person name="Harris H.M."/>
            <person name="McCann A."/>
            <person name="Guo C."/>
            <person name="Argimon S."/>
            <person name="Zhang W."/>
            <person name="Yang X."/>
            <person name="Jeffery I.B."/>
            <person name="Cooney J.C."/>
            <person name="Kagawa T.F."/>
            <person name="Liu W."/>
            <person name="Song Y."/>
            <person name="Salvetti E."/>
            <person name="Wrobel A."/>
            <person name="Rasinkangas P."/>
            <person name="Parkhill J."/>
            <person name="Rea M.C."/>
            <person name="O'Sullivan O."/>
            <person name="Ritari J."/>
            <person name="Douillard F.P."/>
            <person name="Paul Ross R."/>
            <person name="Yang R."/>
            <person name="Briner A.E."/>
            <person name="Felis G.E."/>
            <person name="de Vos W.M."/>
            <person name="Barrangou R."/>
            <person name="Klaenhammer T.R."/>
            <person name="Caufield P.W."/>
            <person name="Cui Y."/>
            <person name="Zhang H."/>
            <person name="O'Toole P.W."/>
        </authorList>
    </citation>
    <scope>NUCLEOTIDE SEQUENCE [LARGE SCALE GENOMIC DNA]</scope>
    <source>
        <strain evidence="3 4">DSM 20335</strain>
    </source>
</reference>
<accession>A0A0R2BGK9</accession>
<feature type="domain" description="PucR C-terminal helix-turn-helix" evidence="2">
    <location>
        <begin position="283"/>
        <end position="334"/>
    </location>
</feature>
<dbReference type="PATRIC" id="fig|1423738.3.peg.398"/>